<feature type="transmembrane region" description="Helical" evidence="1">
    <location>
        <begin position="34"/>
        <end position="51"/>
    </location>
</feature>
<dbReference type="EMBL" id="MN739880">
    <property type="protein sequence ID" value="QHT75668.1"/>
    <property type="molecule type" value="Genomic_DNA"/>
</dbReference>
<reference evidence="2" key="1">
    <citation type="journal article" date="2020" name="Nature">
        <title>Giant virus diversity and host interactions through global metagenomics.</title>
        <authorList>
            <person name="Schulz F."/>
            <person name="Roux S."/>
            <person name="Paez-Espino D."/>
            <person name="Jungbluth S."/>
            <person name="Walsh D.A."/>
            <person name="Denef V.J."/>
            <person name="McMahon K.D."/>
            <person name="Konstantinidis K.T."/>
            <person name="Eloe-Fadrosh E.A."/>
            <person name="Kyrpides N.C."/>
            <person name="Woyke T."/>
        </authorList>
    </citation>
    <scope>NUCLEOTIDE SEQUENCE</scope>
    <source>
        <strain evidence="2">GVMAG-M-3300023179-71</strain>
    </source>
</reference>
<dbReference type="AlphaFoldDB" id="A0A6C0H533"/>
<feature type="transmembrane region" description="Helical" evidence="1">
    <location>
        <begin position="6"/>
        <end position="22"/>
    </location>
</feature>
<proteinExistence type="predicted"/>
<accession>A0A6C0H533</accession>
<protein>
    <submittedName>
        <fullName evidence="2">Uncharacterized protein</fullName>
    </submittedName>
</protein>
<keyword evidence="1" id="KW-0812">Transmembrane</keyword>
<evidence type="ECO:0000313" key="2">
    <source>
        <dbReference type="EMBL" id="QHT75668.1"/>
    </source>
</evidence>
<name>A0A6C0H533_9ZZZZ</name>
<keyword evidence="1" id="KW-1133">Transmembrane helix</keyword>
<keyword evidence="1" id="KW-0472">Membrane</keyword>
<organism evidence="2">
    <name type="scientific">viral metagenome</name>
    <dbReference type="NCBI Taxonomy" id="1070528"/>
    <lineage>
        <taxon>unclassified sequences</taxon>
        <taxon>metagenomes</taxon>
        <taxon>organismal metagenomes</taxon>
    </lineage>
</organism>
<evidence type="ECO:0000256" key="1">
    <source>
        <dbReference type="SAM" id="Phobius"/>
    </source>
</evidence>
<sequence length="73" mass="8616">MNIYFLSFISSIIFVILSYSYNKYLKNNEKKDDSVINGIFVFLSIVIVDFIKNKYLNNNNEPEYDVLDVKSTF</sequence>